<gene>
    <name evidence="10" type="ORF">JQS43_12465</name>
</gene>
<feature type="region of interest" description="Disordered" evidence="9">
    <location>
        <begin position="262"/>
        <end position="299"/>
    </location>
</feature>
<dbReference type="InterPro" id="IPR001128">
    <property type="entry name" value="Cyt_P450"/>
</dbReference>
<keyword evidence="2 7" id="KW-0349">Heme</keyword>
<keyword evidence="4 8" id="KW-0560">Oxidoreductase</keyword>
<dbReference type="RefSeq" id="WP_239679248.1">
    <property type="nucleotide sequence ID" value="NZ_CP070499.1"/>
</dbReference>
<dbReference type="PANTHER" id="PTHR24291:SF50">
    <property type="entry name" value="BIFUNCTIONAL ALBAFLAVENONE MONOOXYGENASE_TERPENE SYNTHASE"/>
    <property type="match status" value="1"/>
</dbReference>
<dbReference type="InterPro" id="IPR017972">
    <property type="entry name" value="Cyt_P450_CS"/>
</dbReference>
<dbReference type="GO" id="GO:0016705">
    <property type="term" value="F:oxidoreductase activity, acting on paired donors, with incorporation or reduction of molecular oxygen"/>
    <property type="evidence" value="ECO:0007669"/>
    <property type="project" value="InterPro"/>
</dbReference>
<evidence type="ECO:0000256" key="4">
    <source>
        <dbReference type="ARBA" id="ARBA00023002"/>
    </source>
</evidence>
<dbReference type="GO" id="GO:0020037">
    <property type="term" value="F:heme binding"/>
    <property type="evidence" value="ECO:0007669"/>
    <property type="project" value="InterPro"/>
</dbReference>
<comment type="cofactor">
    <cofactor evidence="7">
        <name>heme</name>
        <dbReference type="ChEBI" id="CHEBI:30413"/>
    </cofactor>
</comment>
<sequence>MDIDFLALQQALDSTIQEAEPRYWFVDEAGPARMEPDRAWGILDAAAAAIIDARGLRGIVGPTAGYDVLHRTANRLYAELPPEEAFIRLKQAIWTLLVAGHETTALSVFWTLCLLQRDPLLQRRLRLVGGSTYPGPVAEATGPAITVRHLLDESLRLRPPVYGIGRVSTREVALGGVLFPPGVEFLVCPWVVHRNSLYFPHGDEFRPDRWSEIDREDLPEFSFLPFGGGPRGCIGERLARLEAETILQVLLAAATLEVAGPEPAPRAQLTVRPERPVSATLRPRSEERHCVRDGRPTHA</sequence>
<reference evidence="10" key="1">
    <citation type="submission" date="2021-02" db="EMBL/GenBank/DDBJ databases">
        <title>Natrosporangium hydrolyticum gen. nov., sp. nov, a haloalkaliphilic actinobacterium from a soda solonchak soil.</title>
        <authorList>
            <person name="Sorokin D.Y."/>
            <person name="Khijniak T.V."/>
            <person name="Zakharycheva A.P."/>
            <person name="Boueva O.V."/>
            <person name="Ariskina E.V."/>
            <person name="Hahnke R.L."/>
            <person name="Bunk B."/>
            <person name="Sproer C."/>
            <person name="Schumann P."/>
            <person name="Evtushenko L.I."/>
            <person name="Kublanov I.V."/>
        </authorList>
    </citation>
    <scope>NUCLEOTIDE SEQUENCE</scope>
    <source>
        <strain evidence="10">DSM 106523</strain>
    </source>
</reference>
<evidence type="ECO:0000313" key="11">
    <source>
        <dbReference type="Proteomes" id="UP000662857"/>
    </source>
</evidence>
<comment type="similarity">
    <text evidence="1 8">Belongs to the cytochrome P450 family.</text>
</comment>
<dbReference type="PROSITE" id="PS00086">
    <property type="entry name" value="CYTOCHROME_P450"/>
    <property type="match status" value="1"/>
</dbReference>
<organism evidence="10 11">
    <name type="scientific">Natronosporangium hydrolyticum</name>
    <dbReference type="NCBI Taxonomy" id="2811111"/>
    <lineage>
        <taxon>Bacteria</taxon>
        <taxon>Bacillati</taxon>
        <taxon>Actinomycetota</taxon>
        <taxon>Actinomycetes</taxon>
        <taxon>Micromonosporales</taxon>
        <taxon>Micromonosporaceae</taxon>
        <taxon>Natronosporangium</taxon>
    </lineage>
</organism>
<dbReference type="InterPro" id="IPR036396">
    <property type="entry name" value="Cyt_P450_sf"/>
</dbReference>
<evidence type="ECO:0000256" key="5">
    <source>
        <dbReference type="ARBA" id="ARBA00023004"/>
    </source>
</evidence>
<dbReference type="EMBL" id="CP070499">
    <property type="protein sequence ID" value="QSB17003.1"/>
    <property type="molecule type" value="Genomic_DNA"/>
</dbReference>
<dbReference type="PANTHER" id="PTHR24291">
    <property type="entry name" value="CYTOCHROME P450 FAMILY 4"/>
    <property type="match status" value="1"/>
</dbReference>
<dbReference type="AlphaFoldDB" id="A0A895YNZ0"/>
<feature type="binding site" description="axial binding residue" evidence="7">
    <location>
        <position position="233"/>
    </location>
    <ligand>
        <name>heme</name>
        <dbReference type="ChEBI" id="CHEBI:30413"/>
    </ligand>
    <ligandPart>
        <name>Fe</name>
        <dbReference type="ChEBI" id="CHEBI:18248"/>
    </ligandPart>
</feature>
<dbReference type="InterPro" id="IPR002403">
    <property type="entry name" value="Cyt_P450_E_grp-IV"/>
</dbReference>
<evidence type="ECO:0000313" key="10">
    <source>
        <dbReference type="EMBL" id="QSB17003.1"/>
    </source>
</evidence>
<keyword evidence="6 8" id="KW-0503">Monooxygenase</keyword>
<evidence type="ECO:0000256" key="3">
    <source>
        <dbReference type="ARBA" id="ARBA00022723"/>
    </source>
</evidence>
<dbReference type="Proteomes" id="UP000662857">
    <property type="component" value="Chromosome"/>
</dbReference>
<evidence type="ECO:0000256" key="7">
    <source>
        <dbReference type="PIRSR" id="PIRSR602403-1"/>
    </source>
</evidence>
<dbReference type="KEGG" id="nhy:JQS43_12465"/>
<keyword evidence="3 7" id="KW-0479">Metal-binding</keyword>
<dbReference type="Pfam" id="PF00067">
    <property type="entry name" value="p450"/>
    <property type="match status" value="1"/>
</dbReference>
<dbReference type="GO" id="GO:0005506">
    <property type="term" value="F:iron ion binding"/>
    <property type="evidence" value="ECO:0007669"/>
    <property type="project" value="InterPro"/>
</dbReference>
<dbReference type="InterPro" id="IPR050196">
    <property type="entry name" value="Cytochrome_P450_Monoox"/>
</dbReference>
<evidence type="ECO:0000256" key="8">
    <source>
        <dbReference type="RuleBase" id="RU000461"/>
    </source>
</evidence>
<dbReference type="GO" id="GO:0004497">
    <property type="term" value="F:monooxygenase activity"/>
    <property type="evidence" value="ECO:0007669"/>
    <property type="project" value="UniProtKB-KW"/>
</dbReference>
<evidence type="ECO:0000256" key="1">
    <source>
        <dbReference type="ARBA" id="ARBA00010617"/>
    </source>
</evidence>
<name>A0A895YNZ0_9ACTN</name>
<dbReference type="PRINTS" id="PR00385">
    <property type="entry name" value="P450"/>
</dbReference>
<evidence type="ECO:0000256" key="2">
    <source>
        <dbReference type="ARBA" id="ARBA00022617"/>
    </source>
</evidence>
<keyword evidence="11" id="KW-1185">Reference proteome</keyword>
<evidence type="ECO:0000256" key="9">
    <source>
        <dbReference type="SAM" id="MobiDB-lite"/>
    </source>
</evidence>
<protein>
    <submittedName>
        <fullName evidence="10">Cytochrome P450</fullName>
    </submittedName>
</protein>
<dbReference type="SUPFAM" id="SSF48264">
    <property type="entry name" value="Cytochrome P450"/>
    <property type="match status" value="1"/>
</dbReference>
<evidence type="ECO:0000256" key="6">
    <source>
        <dbReference type="ARBA" id="ARBA00023033"/>
    </source>
</evidence>
<feature type="compositionally biased region" description="Basic and acidic residues" evidence="9">
    <location>
        <begin position="283"/>
        <end position="299"/>
    </location>
</feature>
<dbReference type="PRINTS" id="PR00465">
    <property type="entry name" value="EP450IV"/>
</dbReference>
<keyword evidence="5 7" id="KW-0408">Iron</keyword>
<accession>A0A895YNZ0</accession>
<proteinExistence type="inferred from homology"/>
<dbReference type="Gene3D" id="1.10.630.10">
    <property type="entry name" value="Cytochrome P450"/>
    <property type="match status" value="1"/>
</dbReference>